<protein>
    <submittedName>
        <fullName evidence="2">ParB-like nuclease domain-containing protein</fullName>
    </submittedName>
</protein>
<sequence>MNTITAGGIAVHCSHDEIVDISTLIPHPRNPHQHPDKQIQLLARIIQYQGWRTPITVSIQSGYIVRGHGRLLAALYLDVGQVPIDCQNYSSEEDEYADLIADNRIAELAVMDPTLLAEILEDLQASELDLDLTGYNAEEFADIVKQFSIPDQEFPEYDESVADTVKKVTCPQCGHEFPV</sequence>
<feature type="domain" description="ParB-like N-terminal" evidence="1">
    <location>
        <begin position="17"/>
        <end position="104"/>
    </location>
</feature>
<dbReference type="STRING" id="146817.SAMN04488502_11543"/>
<evidence type="ECO:0000259" key="1">
    <source>
        <dbReference type="SMART" id="SM00470"/>
    </source>
</evidence>
<dbReference type="RefSeq" id="WP_092074960.1">
    <property type="nucleotide sequence ID" value="NZ_FNHB01000015.1"/>
</dbReference>
<gene>
    <name evidence="2" type="ORF">SAMN04488502_11543</name>
</gene>
<dbReference type="OrthoDB" id="9800801at2"/>
<name>A0A1G9ZRK0_9FIRM</name>
<dbReference type="InterPro" id="IPR036086">
    <property type="entry name" value="ParB/Sulfiredoxin_sf"/>
</dbReference>
<dbReference type="SUPFAM" id="SSF110849">
    <property type="entry name" value="ParB/Sulfiredoxin"/>
    <property type="match status" value="1"/>
</dbReference>
<accession>A0A1G9ZRK0</accession>
<dbReference type="Proteomes" id="UP000214880">
    <property type="component" value="Unassembled WGS sequence"/>
</dbReference>
<dbReference type="EMBL" id="FNHB01000015">
    <property type="protein sequence ID" value="SDN23820.1"/>
    <property type="molecule type" value="Genomic_DNA"/>
</dbReference>
<dbReference type="InterPro" id="IPR003115">
    <property type="entry name" value="ParB_N"/>
</dbReference>
<reference evidence="2 3" key="1">
    <citation type="submission" date="2016-10" db="EMBL/GenBank/DDBJ databases">
        <authorList>
            <person name="de Groot N.N."/>
        </authorList>
    </citation>
    <scope>NUCLEOTIDE SEQUENCE [LARGE SCALE GENOMIC DNA]</scope>
    <source>
        <strain evidence="2 3">DSM 1736</strain>
    </source>
</reference>
<dbReference type="AlphaFoldDB" id="A0A1G9ZRK0"/>
<evidence type="ECO:0000313" key="2">
    <source>
        <dbReference type="EMBL" id="SDN23820.1"/>
    </source>
</evidence>
<dbReference type="CDD" id="cd16403">
    <property type="entry name" value="ParB_N_like_MT"/>
    <property type="match status" value="1"/>
</dbReference>
<keyword evidence="3" id="KW-1185">Reference proteome</keyword>
<organism evidence="2 3">
    <name type="scientific">Dendrosporobacter quercicolus</name>
    <dbReference type="NCBI Taxonomy" id="146817"/>
    <lineage>
        <taxon>Bacteria</taxon>
        <taxon>Bacillati</taxon>
        <taxon>Bacillota</taxon>
        <taxon>Negativicutes</taxon>
        <taxon>Selenomonadales</taxon>
        <taxon>Sporomusaceae</taxon>
        <taxon>Dendrosporobacter</taxon>
    </lineage>
</organism>
<proteinExistence type="predicted"/>
<dbReference type="Gene3D" id="3.90.1530.10">
    <property type="entry name" value="Conserved hypothetical protein from pyrococcus furiosus pfu- 392566-001, ParB domain"/>
    <property type="match status" value="1"/>
</dbReference>
<dbReference type="SMART" id="SM00470">
    <property type="entry name" value="ParB"/>
    <property type="match status" value="1"/>
</dbReference>
<dbReference type="Pfam" id="PF02195">
    <property type="entry name" value="ParB_N"/>
    <property type="match status" value="1"/>
</dbReference>
<evidence type="ECO:0000313" key="3">
    <source>
        <dbReference type="Proteomes" id="UP000214880"/>
    </source>
</evidence>